<keyword evidence="1 6" id="KW-0560">Oxidoreductase</keyword>
<dbReference type="InterPro" id="IPR015815">
    <property type="entry name" value="HIBADH-related"/>
</dbReference>
<proteinExistence type="predicted"/>
<dbReference type="InterPro" id="IPR036291">
    <property type="entry name" value="NAD(P)-bd_dom_sf"/>
</dbReference>
<evidence type="ECO:0000313" key="6">
    <source>
        <dbReference type="EMBL" id="XBY45461.1"/>
    </source>
</evidence>
<evidence type="ECO:0000256" key="1">
    <source>
        <dbReference type="ARBA" id="ARBA00023002"/>
    </source>
</evidence>
<reference evidence="6" key="1">
    <citation type="submission" date="2024-06" db="EMBL/GenBank/DDBJ databases">
        <title>Methylostella associata gen. nov., sp. nov., a novel Ancalomicrobiaceae-affiliated facultatively methylotrophic bacteria that feed on methanotrophs of the genus Methylococcus.</title>
        <authorList>
            <person name="Saltykova V."/>
            <person name="Danilova O.V."/>
            <person name="Oshkin I.Y."/>
            <person name="Belova S.E."/>
            <person name="Pimenov N.V."/>
            <person name="Dedysh S.N."/>
        </authorList>
    </citation>
    <scope>NUCLEOTIDE SEQUENCE</scope>
    <source>
        <strain evidence="6">S20</strain>
    </source>
</reference>
<dbReference type="SUPFAM" id="SSF48179">
    <property type="entry name" value="6-phosphogluconate dehydrogenase C-terminal domain-like"/>
    <property type="match status" value="1"/>
</dbReference>
<dbReference type="GO" id="GO:0016491">
    <property type="term" value="F:oxidoreductase activity"/>
    <property type="evidence" value="ECO:0007669"/>
    <property type="project" value="UniProtKB-KW"/>
</dbReference>
<dbReference type="InterPro" id="IPR013328">
    <property type="entry name" value="6PGD_dom2"/>
</dbReference>
<dbReference type="Pfam" id="PF03446">
    <property type="entry name" value="NAD_binding_2"/>
    <property type="match status" value="1"/>
</dbReference>
<feature type="domain" description="3-hydroxyisobutyrate dehydrogenase-like NAD-binding" evidence="5">
    <location>
        <begin position="164"/>
        <end position="282"/>
    </location>
</feature>
<dbReference type="GO" id="GO:0050661">
    <property type="term" value="F:NADP binding"/>
    <property type="evidence" value="ECO:0007669"/>
    <property type="project" value="InterPro"/>
</dbReference>
<accession>A0AAU7XEG4</accession>
<dbReference type="EC" id="1.1.-.-" evidence="6"/>
<dbReference type="GO" id="GO:0051287">
    <property type="term" value="F:NAD binding"/>
    <property type="evidence" value="ECO:0007669"/>
    <property type="project" value="InterPro"/>
</dbReference>
<evidence type="ECO:0000256" key="3">
    <source>
        <dbReference type="PIRSR" id="PIRSR000103-1"/>
    </source>
</evidence>
<dbReference type="PIRSF" id="PIRSF000103">
    <property type="entry name" value="HIBADH"/>
    <property type="match status" value="1"/>
</dbReference>
<evidence type="ECO:0000259" key="4">
    <source>
        <dbReference type="Pfam" id="PF03446"/>
    </source>
</evidence>
<dbReference type="Gene3D" id="1.10.1040.10">
    <property type="entry name" value="N-(1-d-carboxylethyl)-l-norvaline Dehydrogenase, domain 2"/>
    <property type="match status" value="1"/>
</dbReference>
<dbReference type="EMBL" id="CP158568">
    <property type="protein sequence ID" value="XBY45461.1"/>
    <property type="molecule type" value="Genomic_DNA"/>
</dbReference>
<gene>
    <name evidence="6" type="ORF">ABS361_04020</name>
</gene>
<dbReference type="RefSeq" id="WP_407050554.1">
    <property type="nucleotide sequence ID" value="NZ_CP158568.1"/>
</dbReference>
<organism evidence="6">
    <name type="scientific">Methyloraptor flagellatus</name>
    <dbReference type="NCBI Taxonomy" id="3162530"/>
    <lineage>
        <taxon>Bacteria</taxon>
        <taxon>Pseudomonadati</taxon>
        <taxon>Pseudomonadota</taxon>
        <taxon>Alphaproteobacteria</taxon>
        <taxon>Hyphomicrobiales</taxon>
        <taxon>Ancalomicrobiaceae</taxon>
        <taxon>Methyloraptor</taxon>
    </lineage>
</organism>
<keyword evidence="2" id="KW-0520">NAD</keyword>
<dbReference type="Pfam" id="PF14833">
    <property type="entry name" value="NAD_binding_11"/>
    <property type="match status" value="1"/>
</dbReference>
<dbReference type="SUPFAM" id="SSF51735">
    <property type="entry name" value="NAD(P)-binding Rossmann-fold domains"/>
    <property type="match status" value="1"/>
</dbReference>
<dbReference type="AlphaFoldDB" id="A0AAU7XEG4"/>
<dbReference type="PANTHER" id="PTHR43060">
    <property type="entry name" value="3-HYDROXYISOBUTYRATE DEHYDROGENASE-LIKE 1, MITOCHONDRIAL-RELATED"/>
    <property type="match status" value="1"/>
</dbReference>
<evidence type="ECO:0000256" key="2">
    <source>
        <dbReference type="ARBA" id="ARBA00023027"/>
    </source>
</evidence>
<dbReference type="InterPro" id="IPR006115">
    <property type="entry name" value="6PGDH_NADP-bd"/>
</dbReference>
<name>A0AAU7XEG4_9HYPH</name>
<protein>
    <submittedName>
        <fullName evidence="6">NAD(P)-dependent oxidoreductase</fullName>
        <ecNumber evidence="6">1.1.-.-</ecNumber>
    </submittedName>
</protein>
<dbReference type="PANTHER" id="PTHR43060:SF15">
    <property type="entry name" value="3-HYDROXYISOBUTYRATE DEHYDROGENASE-LIKE 1, MITOCHONDRIAL-RELATED"/>
    <property type="match status" value="1"/>
</dbReference>
<dbReference type="InterPro" id="IPR008927">
    <property type="entry name" value="6-PGluconate_DH-like_C_sf"/>
</dbReference>
<dbReference type="Gene3D" id="3.40.50.720">
    <property type="entry name" value="NAD(P)-binding Rossmann-like Domain"/>
    <property type="match status" value="1"/>
</dbReference>
<sequence>MSLKVAFIGTGLMGGPMARNIARAGIPITVWNRSRAKAEAIAADGAVVADTIAEAVADADVVITMLADGATVTEVYFAGGAAEAARPGTIFVDMSSIPPSVARDHAAKLGDLGISHIDAPVSGGTVGATEASLAIMAGGEAAAIARVRPVFEAMGRVVRVGPHGAGQLSKLANQAIVAVTIGAVAEGLMLAAAGGADPAAVRDAIRGGYAESRILEIHGGRMVQRNFVPGGPSKFQLKDLNTILDAAAESGIDLPLTRNVRDRFARLVGELGGADYDHSALLLELEALNAPHRVGGAPDKLPG</sequence>
<evidence type="ECO:0000259" key="5">
    <source>
        <dbReference type="Pfam" id="PF14833"/>
    </source>
</evidence>
<feature type="domain" description="6-phosphogluconate dehydrogenase NADP-binding" evidence="4">
    <location>
        <begin position="4"/>
        <end position="159"/>
    </location>
</feature>
<dbReference type="InterPro" id="IPR029154">
    <property type="entry name" value="HIBADH-like_NADP-bd"/>
</dbReference>
<dbReference type="KEGG" id="mflg:ABS361_04020"/>
<feature type="active site" evidence="3">
    <location>
        <position position="170"/>
    </location>
</feature>